<sequence length="180" mass="19473">MSDVDAPDDSVTTLAYQDEPLMSLQLGEVPTWLDYQAVVDDLADDGVAAPEQFVDGLRSVVSDAADRGLDLKIVYTEAPAAVYTDARDVATLLNEEYEGTIFVRTPVFVGSSSDTIPRHRLEAGQDDAWEEFDPVTSATVFVNKVTAPGPPWGALTAITLALAVVAVVAFIFLLRRRRQG</sequence>
<dbReference type="EMBL" id="JBHMDY010000013">
    <property type="protein sequence ID" value="MFB9261160.1"/>
    <property type="molecule type" value="Genomic_DNA"/>
</dbReference>
<feature type="transmembrane region" description="Helical" evidence="1">
    <location>
        <begin position="152"/>
        <end position="174"/>
    </location>
</feature>
<dbReference type="Pfam" id="PF20381">
    <property type="entry name" value="Rv1476"/>
    <property type="match status" value="1"/>
</dbReference>
<name>A0ABV5JW94_9ACTN</name>
<dbReference type="InterPro" id="IPR046498">
    <property type="entry name" value="Rv1476-like"/>
</dbReference>
<evidence type="ECO:0000313" key="3">
    <source>
        <dbReference type="Proteomes" id="UP001589700"/>
    </source>
</evidence>
<organism evidence="2 3">
    <name type="scientific">Dietzia aerolata</name>
    <dbReference type="NCBI Taxonomy" id="595984"/>
    <lineage>
        <taxon>Bacteria</taxon>
        <taxon>Bacillati</taxon>
        <taxon>Actinomycetota</taxon>
        <taxon>Actinomycetes</taxon>
        <taxon>Mycobacteriales</taxon>
        <taxon>Dietziaceae</taxon>
        <taxon>Dietzia</taxon>
    </lineage>
</organism>
<keyword evidence="1" id="KW-1133">Transmembrane helix</keyword>
<dbReference type="Proteomes" id="UP001589700">
    <property type="component" value="Unassembled WGS sequence"/>
</dbReference>
<accession>A0ABV5JW94</accession>
<proteinExistence type="predicted"/>
<protein>
    <submittedName>
        <fullName evidence="2">DUF6676 family protein</fullName>
    </submittedName>
</protein>
<evidence type="ECO:0000256" key="1">
    <source>
        <dbReference type="SAM" id="Phobius"/>
    </source>
</evidence>
<comment type="caution">
    <text evidence="2">The sequence shown here is derived from an EMBL/GenBank/DDBJ whole genome shotgun (WGS) entry which is preliminary data.</text>
</comment>
<keyword evidence="3" id="KW-1185">Reference proteome</keyword>
<reference evidence="2 3" key="1">
    <citation type="submission" date="2024-09" db="EMBL/GenBank/DDBJ databases">
        <authorList>
            <person name="Sun Q."/>
            <person name="Mori K."/>
        </authorList>
    </citation>
    <scope>NUCLEOTIDE SEQUENCE [LARGE SCALE GENOMIC DNA]</scope>
    <source>
        <strain evidence="2 3">CCM 7659</strain>
    </source>
</reference>
<gene>
    <name evidence="2" type="ORF">ACFFVD_15290</name>
</gene>
<dbReference type="RefSeq" id="WP_187354565.1">
    <property type="nucleotide sequence ID" value="NZ_JAALDM010000222.1"/>
</dbReference>
<keyword evidence="1" id="KW-0812">Transmembrane</keyword>
<evidence type="ECO:0000313" key="2">
    <source>
        <dbReference type="EMBL" id="MFB9261160.1"/>
    </source>
</evidence>
<keyword evidence="1" id="KW-0472">Membrane</keyword>